<keyword evidence="2" id="KW-1185">Reference proteome</keyword>
<name>A0ACB8QI54_9AGAM</name>
<sequence>MPSPRVVSVSLAARGALVLSSCTDEKFMDFVPYARTPPGLSDQYRRSRDNYSPSERLSSTSKPERVDYDVMEMFLWGNEPCWYKMTVKIAFIDHIPFRFGPSELECLGVTPFPILQPHYSLVSVMAKGAHVRSWGHEHGPLCNYHPSFTALDANEIEIYERRVRHYPHKNVRAYFGILPYEGFAIGTVLEGEDFSPYSLQDVAEWCMPFDALQVCRGVVCGTLHLLAIGVYHSTLKMSNIKLRKNGDAVIDDLRFASMVPFEAGKKDVTALFHLSCFLQHLAGCNRDNFFRTVWAMLQIVIYLHWLFRKYASQREQEQATLASGAAVLHRGVHRNWKFDNHAHRWQARAGRVTGKRKFCVVKTPASDVNGLSPKLGG</sequence>
<evidence type="ECO:0000313" key="2">
    <source>
        <dbReference type="Proteomes" id="UP000814128"/>
    </source>
</evidence>
<gene>
    <name evidence="1" type="ORF">K488DRAFT_71367</name>
</gene>
<comment type="caution">
    <text evidence="1">The sequence shown here is derived from an EMBL/GenBank/DDBJ whole genome shotgun (WGS) entry which is preliminary data.</text>
</comment>
<reference evidence="1" key="1">
    <citation type="submission" date="2021-02" db="EMBL/GenBank/DDBJ databases">
        <authorList>
            <consortium name="DOE Joint Genome Institute"/>
            <person name="Ahrendt S."/>
            <person name="Looney B.P."/>
            <person name="Miyauchi S."/>
            <person name="Morin E."/>
            <person name="Drula E."/>
            <person name="Courty P.E."/>
            <person name="Chicoki N."/>
            <person name="Fauchery L."/>
            <person name="Kohler A."/>
            <person name="Kuo A."/>
            <person name="Labutti K."/>
            <person name="Pangilinan J."/>
            <person name="Lipzen A."/>
            <person name="Riley R."/>
            <person name="Andreopoulos W."/>
            <person name="He G."/>
            <person name="Johnson J."/>
            <person name="Barry K.W."/>
            <person name="Grigoriev I.V."/>
            <person name="Nagy L."/>
            <person name="Hibbett D."/>
            <person name="Henrissat B."/>
            <person name="Matheny P.B."/>
            <person name="Labbe J."/>
            <person name="Martin F."/>
        </authorList>
    </citation>
    <scope>NUCLEOTIDE SEQUENCE</scope>
    <source>
        <strain evidence="1">EC-137</strain>
    </source>
</reference>
<protein>
    <submittedName>
        <fullName evidence="1">Uncharacterized protein</fullName>
    </submittedName>
</protein>
<accession>A0ACB8QI54</accession>
<proteinExistence type="predicted"/>
<evidence type="ECO:0000313" key="1">
    <source>
        <dbReference type="EMBL" id="KAI0031494.1"/>
    </source>
</evidence>
<organism evidence="1 2">
    <name type="scientific">Vararia minispora EC-137</name>
    <dbReference type="NCBI Taxonomy" id="1314806"/>
    <lineage>
        <taxon>Eukaryota</taxon>
        <taxon>Fungi</taxon>
        <taxon>Dikarya</taxon>
        <taxon>Basidiomycota</taxon>
        <taxon>Agaricomycotina</taxon>
        <taxon>Agaricomycetes</taxon>
        <taxon>Russulales</taxon>
        <taxon>Lachnocladiaceae</taxon>
        <taxon>Vararia</taxon>
    </lineage>
</organism>
<dbReference type="Proteomes" id="UP000814128">
    <property type="component" value="Unassembled WGS sequence"/>
</dbReference>
<reference evidence="1" key="2">
    <citation type="journal article" date="2022" name="New Phytol.">
        <title>Evolutionary transition to the ectomycorrhizal habit in the genomes of a hyperdiverse lineage of mushroom-forming fungi.</title>
        <authorList>
            <person name="Looney B."/>
            <person name="Miyauchi S."/>
            <person name="Morin E."/>
            <person name="Drula E."/>
            <person name="Courty P.E."/>
            <person name="Kohler A."/>
            <person name="Kuo A."/>
            <person name="LaButti K."/>
            <person name="Pangilinan J."/>
            <person name="Lipzen A."/>
            <person name="Riley R."/>
            <person name="Andreopoulos W."/>
            <person name="He G."/>
            <person name="Johnson J."/>
            <person name="Nolan M."/>
            <person name="Tritt A."/>
            <person name="Barry K.W."/>
            <person name="Grigoriev I.V."/>
            <person name="Nagy L.G."/>
            <person name="Hibbett D."/>
            <person name="Henrissat B."/>
            <person name="Matheny P.B."/>
            <person name="Labbe J."/>
            <person name="Martin F.M."/>
        </authorList>
    </citation>
    <scope>NUCLEOTIDE SEQUENCE</scope>
    <source>
        <strain evidence="1">EC-137</strain>
    </source>
</reference>
<dbReference type="EMBL" id="MU273578">
    <property type="protein sequence ID" value="KAI0031494.1"/>
    <property type="molecule type" value="Genomic_DNA"/>
</dbReference>